<dbReference type="Proteomes" id="UP001054811">
    <property type="component" value="Chromosome"/>
</dbReference>
<gene>
    <name evidence="2" type="ORF">L2X98_27485</name>
</gene>
<feature type="compositionally biased region" description="Acidic residues" evidence="1">
    <location>
        <begin position="200"/>
        <end position="221"/>
    </location>
</feature>
<reference evidence="2" key="1">
    <citation type="submission" date="2022-01" db="EMBL/GenBank/DDBJ databases">
        <title>Microbacterium eymi and Microbacterium rhizovicinus sp. nov., isolated from the rhizospheric soil of Elymus tsukushiensis, a plant native to the Dokdo Islands, Republic of Korea.</title>
        <authorList>
            <person name="Hwang Y.J."/>
        </authorList>
    </citation>
    <scope>NUCLEOTIDE SEQUENCE</scope>
    <source>
        <strain evidence="2">KUDC0405</strain>
    </source>
</reference>
<feature type="compositionally biased region" description="Acidic residues" evidence="1">
    <location>
        <begin position="244"/>
        <end position="285"/>
    </location>
</feature>
<evidence type="ECO:0000313" key="3">
    <source>
        <dbReference type="Proteomes" id="UP001054811"/>
    </source>
</evidence>
<feature type="region of interest" description="Disordered" evidence="1">
    <location>
        <begin position="199"/>
        <end position="285"/>
    </location>
</feature>
<sequence>MKIELHAVAKGPQRARALDPVSVSFATGQAVLIEAETEQRPTVLGLVASGRMRPDAGQVLLDGADAGREIRRRVALLDAPEVCDPAPNVTVLGLVEEELMFAGRASNVISARRWLDENGFAGLVRMPISAVAARDRVALPLELTALRRDVEGMVLVSPDRHGGSPLDWWEVVDGFAARGYAMLAITGRAAAMVLRAVSPEAEEEAGPEAEPLDEPTGEEDSAEGRTFEDSGILLSPESPAVADETSDEPLADEASEPEASEPEASEPEASEPEASDDAPEPEEDR</sequence>
<evidence type="ECO:0008006" key="4">
    <source>
        <dbReference type="Google" id="ProtNLM"/>
    </source>
</evidence>
<proteinExistence type="predicted"/>
<evidence type="ECO:0000256" key="1">
    <source>
        <dbReference type="SAM" id="MobiDB-lite"/>
    </source>
</evidence>
<organism evidence="2 3">
    <name type="scientific">Microbacterium elymi</name>
    <dbReference type="NCBI Taxonomy" id="2909587"/>
    <lineage>
        <taxon>Bacteria</taxon>
        <taxon>Bacillati</taxon>
        <taxon>Actinomycetota</taxon>
        <taxon>Actinomycetes</taxon>
        <taxon>Micrococcales</taxon>
        <taxon>Microbacteriaceae</taxon>
        <taxon>Microbacterium</taxon>
    </lineage>
</organism>
<dbReference type="EMBL" id="CP091139">
    <property type="protein sequence ID" value="UUT34371.1"/>
    <property type="molecule type" value="Genomic_DNA"/>
</dbReference>
<dbReference type="RefSeq" id="WP_259610887.1">
    <property type="nucleotide sequence ID" value="NZ_CP091139.2"/>
</dbReference>
<evidence type="ECO:0000313" key="2">
    <source>
        <dbReference type="EMBL" id="UUT34371.1"/>
    </source>
</evidence>
<name>A0ABY5NGZ9_9MICO</name>
<accession>A0ABY5NGZ9</accession>
<protein>
    <recommendedName>
        <fullName evidence="4">ABC transporter ATP-binding protein</fullName>
    </recommendedName>
</protein>
<keyword evidence="3" id="KW-1185">Reference proteome</keyword>